<keyword evidence="7" id="KW-1185">Reference proteome</keyword>
<dbReference type="Gene3D" id="1.20.1270.50">
    <property type="entry name" value="Glycoside hydrolase family 38, central domain"/>
    <property type="match status" value="1"/>
</dbReference>
<protein>
    <submittedName>
        <fullName evidence="6">Glycoside hydrolase</fullName>
    </submittedName>
</protein>
<dbReference type="GO" id="GO:0006013">
    <property type="term" value="P:mannose metabolic process"/>
    <property type="evidence" value="ECO:0007669"/>
    <property type="project" value="InterPro"/>
</dbReference>
<dbReference type="Pfam" id="PF09261">
    <property type="entry name" value="Alpha-mann_mid"/>
    <property type="match status" value="1"/>
</dbReference>
<evidence type="ECO:0000256" key="2">
    <source>
        <dbReference type="ARBA" id="ARBA00022723"/>
    </source>
</evidence>
<dbReference type="GO" id="GO:0046872">
    <property type="term" value="F:metal ion binding"/>
    <property type="evidence" value="ECO:0007669"/>
    <property type="project" value="UniProtKB-KW"/>
</dbReference>
<dbReference type="PANTHER" id="PTHR46017:SF2">
    <property type="entry name" value="MANNOSYLGLYCERATE HYDROLASE"/>
    <property type="match status" value="1"/>
</dbReference>
<name>A0A5B8NM24_9CHRO</name>
<dbReference type="InterPro" id="IPR041147">
    <property type="entry name" value="GH38_C"/>
</dbReference>
<dbReference type="Pfam" id="PF01074">
    <property type="entry name" value="Glyco_hydro_38N"/>
    <property type="match status" value="1"/>
</dbReference>
<sequence>MSPKTKTIQGIIVSHTHWDRAWYLPFQSFRHRLVRMVDELMDILETDPNFRAFTLDGQTVLLEDYLEIRPEQETRLKKLIQSGRILIGPWFTMPDLFLISGESVIRNLQEGRKWCEKFGNYMAVGYLPDPFGHFAQMPQIFQGFDIDSYIFMRGLDAETKASHGAIFNWQSPDGSTVLAIYEREGYFPVGSLGHPSVFGRFEGHEVKVDLAKKQIEQALETMLPLQAEETVLLSNGFDHLPVQKEIPQLLSQLNESLEGIELTHGTIPEFVEAIKQENQSHQTYQGDLIGNADQPILASVYSTRMYLKQQNHSAQQLLSRYVEPLSVWLESQGWGNDVRPFLNYSWRLLFKNHAHDDICGCSVDGVHDDDEYRFRQIEQIGEGLLVEHLETLLKQGFIPPQQTGDYTTDVFVLNPHPWEATYTVETEVYFPNPDGEWGEPLPPLSLTGCDGHGKPIKISVLDTEAPKARSRYLETTWGRYYQVSFSITLPPLGYQLVHIYQTSQPLSTPETQQPLTLENQRYQLTVTDNTLTLTEKTTGIQFSDFLQLEYQPDLGDTYSFSPVPDVTPIWGKLTEAKFHPQKADTLRLTYQLNIQDTTLESIPSSESQVTSEPSFAPFSKGGWGDHPLQNSITVDLSLNTHESISIQINYESTVENARIRAVLPLGFTTKNSLADGHFRLVSREKPQLRTPESDPQRYQTYPGELDYPTHHQGDFVLFTGDNYQVWVANRGLPEYEVIGDKVAITLHRAVGYLSVGKGRIRPCQAGPSVPTPGAQCKREINAELAYGLANLEQETIIRKAREFAHPAWGREMPYLPYVNSTGQLGRYGSLCAIDNPNIILSALKPHEEKGIMVLRVYNQTEVTQTATVTFGWNVTAYCETNLLEMWEHGKEVSNQELSIQLYPHQIKTFLLQS</sequence>
<dbReference type="KEGG" id="enn:FRE64_08615"/>
<dbReference type="EMBL" id="CP042326">
    <property type="protein sequence ID" value="QDZ39997.1"/>
    <property type="molecule type" value="Genomic_DNA"/>
</dbReference>
<dbReference type="InterPro" id="IPR028995">
    <property type="entry name" value="Glyco_hydro_57/38_cen_sf"/>
</dbReference>
<dbReference type="OrthoDB" id="9772207at2"/>
<comment type="similarity">
    <text evidence="1">Belongs to the glycosyl hydrolase 38 family.</text>
</comment>
<dbReference type="AlphaFoldDB" id="A0A5B8NM24"/>
<dbReference type="Proteomes" id="UP000318453">
    <property type="component" value="Chromosome"/>
</dbReference>
<evidence type="ECO:0000313" key="7">
    <source>
        <dbReference type="Proteomes" id="UP000318453"/>
    </source>
</evidence>
<dbReference type="InterPro" id="IPR015341">
    <property type="entry name" value="Glyco_hydro_38_cen"/>
</dbReference>
<dbReference type="RefSeq" id="WP_146295593.1">
    <property type="nucleotide sequence ID" value="NZ_CP042326.1"/>
</dbReference>
<dbReference type="GO" id="GO:0004559">
    <property type="term" value="F:alpha-mannosidase activity"/>
    <property type="evidence" value="ECO:0007669"/>
    <property type="project" value="InterPro"/>
</dbReference>
<dbReference type="Pfam" id="PF17677">
    <property type="entry name" value="Glyco_hydro38C2"/>
    <property type="match status" value="1"/>
</dbReference>
<dbReference type="Gene3D" id="3.20.110.10">
    <property type="entry name" value="Glycoside hydrolase 38, N terminal domain"/>
    <property type="match status" value="1"/>
</dbReference>
<dbReference type="SUPFAM" id="SSF88688">
    <property type="entry name" value="Families 57/38 glycoside transferase middle domain"/>
    <property type="match status" value="1"/>
</dbReference>
<gene>
    <name evidence="6" type="ORF">FRE64_08615</name>
</gene>
<dbReference type="InterPro" id="IPR011013">
    <property type="entry name" value="Gal_mutarotase_sf_dom"/>
</dbReference>
<evidence type="ECO:0000313" key="6">
    <source>
        <dbReference type="EMBL" id="QDZ39997.1"/>
    </source>
</evidence>
<evidence type="ECO:0000256" key="1">
    <source>
        <dbReference type="ARBA" id="ARBA00009792"/>
    </source>
</evidence>
<evidence type="ECO:0000259" key="5">
    <source>
        <dbReference type="SMART" id="SM00872"/>
    </source>
</evidence>
<dbReference type="InterPro" id="IPR027291">
    <property type="entry name" value="Glyco_hydro_38_N_sf"/>
</dbReference>
<evidence type="ECO:0000256" key="4">
    <source>
        <dbReference type="ARBA" id="ARBA00023295"/>
    </source>
</evidence>
<dbReference type="SMART" id="SM00872">
    <property type="entry name" value="Alpha-mann_mid"/>
    <property type="match status" value="1"/>
</dbReference>
<accession>A0A5B8NM24</accession>
<evidence type="ECO:0000256" key="3">
    <source>
        <dbReference type="ARBA" id="ARBA00022801"/>
    </source>
</evidence>
<dbReference type="Gene3D" id="2.60.40.2220">
    <property type="match status" value="1"/>
</dbReference>
<reference evidence="6" key="1">
    <citation type="submission" date="2019-08" db="EMBL/GenBank/DDBJ databases">
        <title>Carotenoids and Carotenoid Binding Proteins in the Halophilic Cyanobacterium Euhalothece sp. ZM00.</title>
        <authorList>
            <person name="Cho S.M."/>
            <person name="Song J.Y."/>
            <person name="Park Y.-I."/>
        </authorList>
    </citation>
    <scope>NUCLEOTIDE SEQUENCE [LARGE SCALE GENOMIC DNA]</scope>
    <source>
        <strain evidence="6">Z-M001</strain>
    </source>
</reference>
<dbReference type="GO" id="GO:0030246">
    <property type="term" value="F:carbohydrate binding"/>
    <property type="evidence" value="ECO:0007669"/>
    <property type="project" value="InterPro"/>
</dbReference>
<organism evidence="6 7">
    <name type="scientific">Euhalothece natronophila Z-M001</name>
    <dbReference type="NCBI Taxonomy" id="522448"/>
    <lineage>
        <taxon>Bacteria</taxon>
        <taxon>Bacillati</taxon>
        <taxon>Cyanobacteriota</taxon>
        <taxon>Cyanophyceae</taxon>
        <taxon>Oscillatoriophycideae</taxon>
        <taxon>Chroococcales</taxon>
        <taxon>Halothecacae</taxon>
        <taxon>Halothece cluster</taxon>
        <taxon>Euhalothece</taxon>
    </lineage>
</organism>
<keyword evidence="3 6" id="KW-0378">Hydrolase</keyword>
<dbReference type="GO" id="GO:0009313">
    <property type="term" value="P:oligosaccharide catabolic process"/>
    <property type="evidence" value="ECO:0007669"/>
    <property type="project" value="TreeGrafter"/>
</dbReference>
<dbReference type="InterPro" id="IPR000602">
    <property type="entry name" value="Glyco_hydro_38_N"/>
</dbReference>
<dbReference type="InterPro" id="IPR011330">
    <property type="entry name" value="Glyco_hydro/deAcase_b/a-brl"/>
</dbReference>
<dbReference type="PANTHER" id="PTHR46017">
    <property type="entry name" value="ALPHA-MANNOSIDASE 2C1"/>
    <property type="match status" value="1"/>
</dbReference>
<keyword evidence="4" id="KW-0326">Glycosidase</keyword>
<dbReference type="SUPFAM" id="SSF88713">
    <property type="entry name" value="Glycoside hydrolase/deacetylase"/>
    <property type="match status" value="1"/>
</dbReference>
<dbReference type="InterPro" id="IPR037094">
    <property type="entry name" value="Glyco_hydro_38_cen_sf"/>
</dbReference>
<feature type="domain" description="Glycoside hydrolase family 38 central" evidence="5">
    <location>
        <begin position="300"/>
        <end position="374"/>
    </location>
</feature>
<dbReference type="Gene3D" id="2.70.98.30">
    <property type="entry name" value="Golgi alpha-mannosidase II, domain 4"/>
    <property type="match status" value="1"/>
</dbReference>
<dbReference type="SUPFAM" id="SSF74650">
    <property type="entry name" value="Galactose mutarotase-like"/>
    <property type="match status" value="1"/>
</dbReference>
<keyword evidence="2" id="KW-0479">Metal-binding</keyword>
<proteinExistence type="inferred from homology"/>